<dbReference type="AlphaFoldDB" id="A0A423WQ06"/>
<comment type="caution">
    <text evidence="2">The sequence shown here is derived from an EMBL/GenBank/DDBJ whole genome shotgun (WGS) entry which is preliminary data.</text>
</comment>
<organism evidence="2 3">
    <name type="scientific">Cytospora chrysosperma</name>
    <name type="common">Cytospora canker fungus</name>
    <name type="synonym">Sphaeria chrysosperma</name>
    <dbReference type="NCBI Taxonomy" id="252740"/>
    <lineage>
        <taxon>Eukaryota</taxon>
        <taxon>Fungi</taxon>
        <taxon>Dikarya</taxon>
        <taxon>Ascomycota</taxon>
        <taxon>Pezizomycotina</taxon>
        <taxon>Sordariomycetes</taxon>
        <taxon>Sordariomycetidae</taxon>
        <taxon>Diaporthales</taxon>
        <taxon>Cytosporaceae</taxon>
        <taxon>Cytospora</taxon>
    </lineage>
</organism>
<reference evidence="2 3" key="1">
    <citation type="submission" date="2015-09" db="EMBL/GenBank/DDBJ databases">
        <title>Host preference determinants of Valsa canker pathogens revealed by comparative genomics.</title>
        <authorList>
            <person name="Yin Z."/>
            <person name="Huang L."/>
        </authorList>
    </citation>
    <scope>NUCLEOTIDE SEQUENCE [LARGE SCALE GENOMIC DNA]</scope>
    <source>
        <strain evidence="2 3">YSFL</strain>
    </source>
</reference>
<dbReference type="EMBL" id="LJZO01000001">
    <property type="protein sequence ID" value="ROW05507.1"/>
    <property type="molecule type" value="Genomic_DNA"/>
</dbReference>
<dbReference type="STRING" id="252740.A0A423WQ06"/>
<protein>
    <submittedName>
        <fullName evidence="2">Uncharacterized protein</fullName>
    </submittedName>
</protein>
<dbReference type="OrthoDB" id="5233646at2759"/>
<feature type="compositionally biased region" description="Polar residues" evidence="1">
    <location>
        <begin position="310"/>
        <end position="319"/>
    </location>
</feature>
<evidence type="ECO:0000313" key="3">
    <source>
        <dbReference type="Proteomes" id="UP000284375"/>
    </source>
</evidence>
<name>A0A423WQ06_CYTCH</name>
<sequence>MALEFQFPGPNPPIVSHETPPNGHVMGISKRSKPSTGSVAGICSWTAGFMSIVVAPLCPCGSQRRKARRTLRTGSPGSLNNNRAFDLKEEVPMSRLGHVLSKFCQRRRKLHAQEANEIPWHPHPQEASLVDLSSHRFPSVYGLQEAGTDWAQESRPYEPLPRSTMENQPYGPFPAYTPPVGNAEWHMNPRGHGPDDISYPAFVPPFETTHGMPSVPSPTMPHPADRQNRRCGLPAPLSIVPPPTVFMTMARSQSDATSAAAYLPYSPYDYYSPHADYAPVPSSPPNDGTPPSFTYGPRSLHSSYSDRSSPQPRSPISLQSTGPPPSMSRSTTSERTEPCSLPPPTPTYLQSQRAPIDTDNIICLGPLPDNISPKHLQFQPQKPRAVATPLHHGNQSSSPVWPTAGPIGPIQQDPLLHDSSPLPPYQSPAAVPVLTCEHPPQQEGDHHHHHCRGGAGRRRSVDSLGSNFTVEEEARIQAQVVRNLSMLGQERVGGEGDIVHIPQPSDRRFSFEYDR</sequence>
<gene>
    <name evidence="2" type="ORF">VSDG_00058</name>
</gene>
<proteinExistence type="predicted"/>
<keyword evidence="3" id="KW-1185">Reference proteome</keyword>
<feature type="region of interest" description="Disordered" evidence="1">
    <location>
        <begin position="279"/>
        <end position="354"/>
    </location>
</feature>
<evidence type="ECO:0000313" key="2">
    <source>
        <dbReference type="EMBL" id="ROW05507.1"/>
    </source>
</evidence>
<dbReference type="Proteomes" id="UP000284375">
    <property type="component" value="Unassembled WGS sequence"/>
</dbReference>
<evidence type="ECO:0000256" key="1">
    <source>
        <dbReference type="SAM" id="MobiDB-lite"/>
    </source>
</evidence>
<accession>A0A423WQ06</accession>
<feature type="compositionally biased region" description="Low complexity" evidence="1">
    <location>
        <begin position="299"/>
        <end position="309"/>
    </location>
</feature>